<evidence type="ECO:0000256" key="1">
    <source>
        <dbReference type="SAM" id="MobiDB-lite"/>
    </source>
</evidence>
<feature type="non-terminal residue" evidence="2">
    <location>
        <position position="1"/>
    </location>
</feature>
<name>A0A371GCQ7_MUCPR</name>
<feature type="region of interest" description="Disordered" evidence="1">
    <location>
        <begin position="1"/>
        <end position="23"/>
    </location>
</feature>
<reference evidence="2" key="1">
    <citation type="submission" date="2018-05" db="EMBL/GenBank/DDBJ databases">
        <title>Draft genome of Mucuna pruriens seed.</title>
        <authorList>
            <person name="Nnadi N.E."/>
            <person name="Vos R."/>
            <person name="Hasami M.H."/>
            <person name="Devisetty U.K."/>
            <person name="Aguiy J.C."/>
        </authorList>
    </citation>
    <scope>NUCLEOTIDE SEQUENCE [LARGE SCALE GENOMIC DNA]</scope>
    <source>
        <strain evidence="2">JCA_2017</strain>
    </source>
</reference>
<dbReference type="EMBL" id="QJKJ01005981">
    <property type="protein sequence ID" value="RDX88309.1"/>
    <property type="molecule type" value="Genomic_DNA"/>
</dbReference>
<evidence type="ECO:0000313" key="3">
    <source>
        <dbReference type="Proteomes" id="UP000257109"/>
    </source>
</evidence>
<dbReference type="AlphaFoldDB" id="A0A371GCQ7"/>
<protein>
    <submittedName>
        <fullName evidence="2">Uncharacterized protein</fullName>
    </submittedName>
</protein>
<organism evidence="2 3">
    <name type="scientific">Mucuna pruriens</name>
    <name type="common">Velvet bean</name>
    <name type="synonym">Dolichos pruriens</name>
    <dbReference type="NCBI Taxonomy" id="157652"/>
    <lineage>
        <taxon>Eukaryota</taxon>
        <taxon>Viridiplantae</taxon>
        <taxon>Streptophyta</taxon>
        <taxon>Embryophyta</taxon>
        <taxon>Tracheophyta</taxon>
        <taxon>Spermatophyta</taxon>
        <taxon>Magnoliopsida</taxon>
        <taxon>eudicotyledons</taxon>
        <taxon>Gunneridae</taxon>
        <taxon>Pentapetalae</taxon>
        <taxon>rosids</taxon>
        <taxon>fabids</taxon>
        <taxon>Fabales</taxon>
        <taxon>Fabaceae</taxon>
        <taxon>Papilionoideae</taxon>
        <taxon>50 kb inversion clade</taxon>
        <taxon>NPAAA clade</taxon>
        <taxon>indigoferoid/millettioid clade</taxon>
        <taxon>Phaseoleae</taxon>
        <taxon>Mucuna</taxon>
    </lineage>
</organism>
<keyword evidence="3" id="KW-1185">Reference proteome</keyword>
<accession>A0A371GCQ7</accession>
<dbReference type="Proteomes" id="UP000257109">
    <property type="component" value="Unassembled WGS sequence"/>
</dbReference>
<gene>
    <name evidence="2" type="ORF">CR513_30117</name>
</gene>
<evidence type="ECO:0000313" key="2">
    <source>
        <dbReference type="EMBL" id="RDX88309.1"/>
    </source>
</evidence>
<proteinExistence type="predicted"/>
<sequence>MQNDWPLKSHCGSVTQKQRERKSIHTCGNGAMVTPQIPGFQVVGSKMHSTYVLLLYLGLGCMKVNKREASSIQGYSDISSPVRIP</sequence>
<comment type="caution">
    <text evidence="2">The sequence shown here is derived from an EMBL/GenBank/DDBJ whole genome shotgun (WGS) entry which is preliminary data.</text>
</comment>